<dbReference type="Proteomes" id="UP000596660">
    <property type="component" value="Unplaced"/>
</dbReference>
<reference evidence="3" key="2">
    <citation type="submission" date="2021-03" db="UniProtKB">
        <authorList>
            <consortium name="EnsemblPlants"/>
        </authorList>
    </citation>
    <scope>IDENTIFICATION</scope>
</reference>
<reference evidence="3" key="1">
    <citation type="journal article" date="2017" name="Nature">
        <title>The genome of Chenopodium quinoa.</title>
        <authorList>
            <person name="Jarvis D.E."/>
            <person name="Ho Y.S."/>
            <person name="Lightfoot D.J."/>
            <person name="Schmoeckel S.M."/>
            <person name="Li B."/>
            <person name="Borm T.J.A."/>
            <person name="Ohyanagi H."/>
            <person name="Mineta K."/>
            <person name="Michell C.T."/>
            <person name="Saber N."/>
            <person name="Kharbatia N.M."/>
            <person name="Rupper R.R."/>
            <person name="Sharp A.R."/>
            <person name="Dally N."/>
            <person name="Boughton B.A."/>
            <person name="Woo Y.H."/>
            <person name="Gao G."/>
            <person name="Schijlen E.G.W.M."/>
            <person name="Guo X."/>
            <person name="Momin A.A."/>
            <person name="Negrao S."/>
            <person name="Al-Babili S."/>
            <person name="Gehring C."/>
            <person name="Roessner U."/>
            <person name="Jung C."/>
            <person name="Murphy K."/>
            <person name="Arold S.T."/>
            <person name="Gojobori T."/>
            <person name="van der Linden C.G."/>
            <person name="van Loo E.N."/>
            <person name="Jellen E.N."/>
            <person name="Maughan P.J."/>
            <person name="Tester M."/>
        </authorList>
    </citation>
    <scope>NUCLEOTIDE SEQUENCE [LARGE SCALE GENOMIC DNA]</scope>
    <source>
        <strain evidence="3">cv. PI 614886</strain>
    </source>
</reference>
<evidence type="ECO:0000256" key="1">
    <source>
        <dbReference type="SAM" id="MobiDB-lite"/>
    </source>
</evidence>
<dbReference type="AlphaFoldDB" id="A0A803MP09"/>
<feature type="compositionally biased region" description="Basic and acidic residues" evidence="1">
    <location>
        <begin position="401"/>
        <end position="416"/>
    </location>
</feature>
<dbReference type="Gramene" id="AUR62033010-RA">
    <property type="protein sequence ID" value="AUR62033010-RA:cds"/>
    <property type="gene ID" value="AUR62033010"/>
</dbReference>
<feature type="domain" description="Retrotransposon gag" evidence="2">
    <location>
        <begin position="80"/>
        <end position="169"/>
    </location>
</feature>
<evidence type="ECO:0000259" key="2">
    <source>
        <dbReference type="Pfam" id="PF03732"/>
    </source>
</evidence>
<name>A0A803MP09_CHEQI</name>
<protein>
    <recommendedName>
        <fullName evidence="2">Retrotransposon gag domain-containing protein</fullName>
    </recommendedName>
</protein>
<keyword evidence="4" id="KW-1185">Reference proteome</keyword>
<dbReference type="InterPro" id="IPR005162">
    <property type="entry name" value="Retrotrans_gag_dom"/>
</dbReference>
<dbReference type="Pfam" id="PF03732">
    <property type="entry name" value="Retrotrans_gag"/>
    <property type="match status" value="1"/>
</dbReference>
<evidence type="ECO:0000313" key="4">
    <source>
        <dbReference type="Proteomes" id="UP000596660"/>
    </source>
</evidence>
<dbReference type="PANTHER" id="PTHR33223:SF11">
    <property type="entry name" value="ELEMENT PROTEIN, PUTATIVE-RELATED"/>
    <property type="match status" value="1"/>
</dbReference>
<feature type="region of interest" description="Disordered" evidence="1">
    <location>
        <begin position="382"/>
        <end position="418"/>
    </location>
</feature>
<dbReference type="EnsemblPlants" id="AUR62033010-RA">
    <property type="protein sequence ID" value="AUR62033010-RA:cds"/>
    <property type="gene ID" value="AUR62033010"/>
</dbReference>
<dbReference type="PANTHER" id="PTHR33223">
    <property type="entry name" value="CCHC-TYPE DOMAIN-CONTAINING PROTEIN"/>
    <property type="match status" value="1"/>
</dbReference>
<organism evidence="3 4">
    <name type="scientific">Chenopodium quinoa</name>
    <name type="common">Quinoa</name>
    <dbReference type="NCBI Taxonomy" id="63459"/>
    <lineage>
        <taxon>Eukaryota</taxon>
        <taxon>Viridiplantae</taxon>
        <taxon>Streptophyta</taxon>
        <taxon>Embryophyta</taxon>
        <taxon>Tracheophyta</taxon>
        <taxon>Spermatophyta</taxon>
        <taxon>Magnoliopsida</taxon>
        <taxon>eudicotyledons</taxon>
        <taxon>Gunneridae</taxon>
        <taxon>Pentapetalae</taxon>
        <taxon>Caryophyllales</taxon>
        <taxon>Chenopodiaceae</taxon>
        <taxon>Chenopodioideae</taxon>
        <taxon>Atripliceae</taxon>
        <taxon>Chenopodium</taxon>
    </lineage>
</organism>
<dbReference type="OMA" id="ANEGCAT"/>
<accession>A0A803MP09</accession>
<evidence type="ECO:0000313" key="3">
    <source>
        <dbReference type="EnsemblPlants" id="AUR62033010-RA:cds"/>
    </source>
</evidence>
<proteinExistence type="predicted"/>
<sequence>MANEIKLSEFFTPGTYNSPVGNRMPNVEGNFEIKPQIIQMLPTFYGLEYENPYKHIDAFLEVCSTFSISDAAADAIRMRLFNFSLKEKAKEWLNNRNVTTWAQLQKDFLKKFYSIGKLSDMRRAITTFSQKPNELFYEAWERFCSLLRECPHHEVPKWQLIHSFYYGLSEHNQQMVDASCGGNFMQKNSDEAWQLFEDLSENSQQHATSSHTNASNASRTLGGKGGIYEVSHTHDLAYKVDALTKKMDQVDILNKKIDQLVNTNNLHVNSINANEGCATCAQTYASQPSQPASSNPDLEKIISSLGAVTTSVQNIENKMHVVDSHTQSIAKLETQIGQLANAIGKRDDGKLPSTSIANPKGLNHEQTQAIMTLRNGKELFNKISNKKGDNDNGESINAESEIAKNKEKSPSPKNDESVITIPYEPRIPYLQALDAPSLYGKNKQKEDILEIFKQVRRDGCFCFEYEN</sequence>